<dbReference type="OrthoDB" id="2347665at2759"/>
<reference evidence="2" key="1">
    <citation type="submission" date="2020-05" db="EMBL/GenBank/DDBJ databases">
        <authorList>
            <person name="Rincon C."/>
            <person name="Sanders R I."/>
            <person name="Robbins C."/>
            <person name="Chaturvedi A."/>
        </authorList>
    </citation>
    <scope>NUCLEOTIDE SEQUENCE</scope>
    <source>
        <strain evidence="2">CHB12</strain>
    </source>
</reference>
<name>A0A916E6E1_9GLOM</name>
<accession>A0A916E6E1</accession>
<protein>
    <submittedName>
        <fullName evidence="2">Uncharacterized protein</fullName>
    </submittedName>
</protein>
<sequence>MIGGDIMVLALFTLVQENKQQNSTISREGCLIIMTKKEDQCGFLQQFILIPAESRIQMDNETNEISNNESNENTKSRKRKVIDISNNENPKSGNPKINKFPSVVYGLFEVRTGQTYIIILHTPGIADKSGLLISSVNDKVISIESYFNEKIVPGKTIISYLPVSPFEMEVEFPSKIEATSAKVEIEHGISTVTALFFHELMNKKVRADE</sequence>
<dbReference type="EMBL" id="CAGKOT010000019">
    <property type="protein sequence ID" value="CAB5364285.1"/>
    <property type="molecule type" value="Genomic_DNA"/>
</dbReference>
<gene>
    <name evidence="2" type="ORF">CHRIB12_LOCUS9916</name>
</gene>
<proteinExistence type="predicted"/>
<evidence type="ECO:0000256" key="1">
    <source>
        <dbReference type="SAM" id="MobiDB-lite"/>
    </source>
</evidence>
<dbReference type="AlphaFoldDB" id="A0A916E6E1"/>
<dbReference type="Proteomes" id="UP000684084">
    <property type="component" value="Unassembled WGS sequence"/>
</dbReference>
<feature type="region of interest" description="Disordered" evidence="1">
    <location>
        <begin position="60"/>
        <end position="95"/>
    </location>
</feature>
<comment type="caution">
    <text evidence="2">The sequence shown here is derived from an EMBL/GenBank/DDBJ whole genome shotgun (WGS) entry which is preliminary data.</text>
</comment>
<dbReference type="VEuPathDB" id="FungiDB:RhiirFUN_000187"/>
<evidence type="ECO:0000313" key="2">
    <source>
        <dbReference type="EMBL" id="CAB5364285.1"/>
    </source>
</evidence>
<organism evidence="2 3">
    <name type="scientific">Rhizophagus irregularis</name>
    <dbReference type="NCBI Taxonomy" id="588596"/>
    <lineage>
        <taxon>Eukaryota</taxon>
        <taxon>Fungi</taxon>
        <taxon>Fungi incertae sedis</taxon>
        <taxon>Mucoromycota</taxon>
        <taxon>Glomeromycotina</taxon>
        <taxon>Glomeromycetes</taxon>
        <taxon>Glomerales</taxon>
        <taxon>Glomeraceae</taxon>
        <taxon>Rhizophagus</taxon>
    </lineage>
</organism>
<feature type="compositionally biased region" description="Low complexity" evidence="1">
    <location>
        <begin position="63"/>
        <end position="73"/>
    </location>
</feature>
<evidence type="ECO:0000313" key="3">
    <source>
        <dbReference type="Proteomes" id="UP000684084"/>
    </source>
</evidence>